<protein>
    <submittedName>
        <fullName evidence="7">Uncharacterized protein LOC107264003 isoform X1</fullName>
    </submittedName>
</protein>
<keyword evidence="6" id="KW-1185">Reference proteome</keyword>
<accession>A0AAJ7BJ40</accession>
<dbReference type="CDD" id="cd00033">
    <property type="entry name" value="CCP"/>
    <property type="match status" value="1"/>
</dbReference>
<evidence type="ECO:0000256" key="1">
    <source>
        <dbReference type="ARBA" id="ARBA00022729"/>
    </source>
</evidence>
<reference evidence="7" key="1">
    <citation type="submission" date="2025-08" db="UniProtKB">
        <authorList>
            <consortium name="RefSeq"/>
        </authorList>
    </citation>
    <scope>IDENTIFICATION</scope>
</reference>
<dbReference type="SMART" id="SM00032">
    <property type="entry name" value="CCP"/>
    <property type="match status" value="1"/>
</dbReference>
<dbReference type="InterPro" id="IPR016186">
    <property type="entry name" value="C-type_lectin-like/link_sf"/>
</dbReference>
<evidence type="ECO:0000256" key="2">
    <source>
        <dbReference type="ARBA" id="ARBA00023157"/>
    </source>
</evidence>
<dbReference type="Pfam" id="PF00084">
    <property type="entry name" value="Sushi"/>
    <property type="match status" value="1"/>
</dbReference>
<evidence type="ECO:0000313" key="7">
    <source>
        <dbReference type="RefSeq" id="XP_015587298.1"/>
    </source>
</evidence>
<dbReference type="KEGG" id="ccin:107264003"/>
<dbReference type="PANTHER" id="PTHR45710:SF26">
    <property type="entry name" value="RH26557P"/>
    <property type="match status" value="1"/>
</dbReference>
<sequence>MIRCCGYNTHWTNCNMLYIRGSIYIFLLIPSTIFAKVNLNARHNGEYQSKQKVVGDFAWTKDAFVNDECKNEHQPVVEYYYLNGMQYLFFSERVTWEEARLLCPKYNAKLAILDSMEKAVGVAEAIADSNIVMEDTWLAGRRVDFIWTWVDDQDGTWKKNEIPMDSDIDEYPPWSREPTRPTKECLAMDRRAHSMPNFIDLDCRLQRPFICAKKPEEAVKTPVPSRWINVNKNTYSLYHARVTWHEAAGFCRSQGMRLAVVKNPSVIDILTKSMTKARPDFETAWIGAHFSYGQWVWMATGAILNSITDDSGYPPWRFGRPQRNEGCLLLDRHIEKSISFVETSCDRKRDFICEEYAEDEEDDWLNEPVKFTHENSTYIIYPMDKTWNESRTFCSERGSVLAYVNNMNTTNLIIEAMGDHPREISHIWMGGFFHTETNIWKWKHNENVIPIEKDSDGFPPWALVDLRSDYKRESSTCLNLDRSDHVKPHFYGLDCNSKQPFVCKIKCEDPPPVKNGTWTCATTSSGKECFITCQEGTMIMGIKNIICTIHSGWTSRENWLEFPLCVESKEYTTRMIHSLNYEIQRSVGYYIILDHSNLKMRSISLSLTERLQTAFPVNNDLKMGMISQIVSPPIHIPLNQSDTCNVLQIIQEMQSTLATNITASNEINATLLYNDIWMYNGQKTLIIAILDSTSVNYTADVLTQLKLAGHYVAIIGLRDDWELLTPLATIGLNNRANVFLFDIPELMEIIQELYKIKKKATKCEQRITTVNKLEQDTATVPVEMHARKMMNNISSLTNDYFDKNGTVSSPISNMDVTTESLTGLNDFDKTIDAQSNESTTKSSTTMELVSTSKDLPQEIYTQVENNRLVSTTTESEVSDRRTEFSNLQLYLDRDKKETIEDSTVSITSLPKELPFARIFSLSDATDQTVESTTSTPVMNDSEKRLYYKSDKIIRKEQNKEQTMQL</sequence>
<feature type="domain" description="C-type lectin" evidence="4">
    <location>
        <begin position="373"/>
        <end position="504"/>
    </location>
</feature>
<evidence type="ECO:0000256" key="3">
    <source>
        <dbReference type="PROSITE-ProRule" id="PRU00302"/>
    </source>
</evidence>
<dbReference type="PROSITE" id="PS50923">
    <property type="entry name" value="SUSHI"/>
    <property type="match status" value="1"/>
</dbReference>
<dbReference type="Pfam" id="PF00059">
    <property type="entry name" value="Lectin_C"/>
    <property type="match status" value="3"/>
</dbReference>
<dbReference type="Gene3D" id="3.10.100.10">
    <property type="entry name" value="Mannose-Binding Protein A, subunit A"/>
    <property type="match status" value="3"/>
</dbReference>
<dbReference type="AlphaFoldDB" id="A0AAJ7BJ40"/>
<dbReference type="CDD" id="cd00037">
    <property type="entry name" value="CLECT"/>
    <property type="match status" value="3"/>
</dbReference>
<comment type="caution">
    <text evidence="3">Lacks conserved residue(s) required for the propagation of feature annotation.</text>
</comment>
<evidence type="ECO:0000259" key="4">
    <source>
        <dbReference type="PROSITE" id="PS50041"/>
    </source>
</evidence>
<dbReference type="InterPro" id="IPR000436">
    <property type="entry name" value="Sushi_SCR_CCP_dom"/>
</dbReference>
<dbReference type="RefSeq" id="XP_015587298.1">
    <property type="nucleotide sequence ID" value="XM_015731812.2"/>
</dbReference>
<dbReference type="Gene3D" id="2.10.70.10">
    <property type="entry name" value="Complement Module, domain 1"/>
    <property type="match status" value="1"/>
</dbReference>
<evidence type="ECO:0000259" key="5">
    <source>
        <dbReference type="PROSITE" id="PS50923"/>
    </source>
</evidence>
<proteinExistence type="predicted"/>
<dbReference type="InterPro" id="IPR050828">
    <property type="entry name" value="C-type_lectin/matrix_domain"/>
</dbReference>
<dbReference type="SUPFAM" id="SSF57535">
    <property type="entry name" value="Complement control module/SCR domain"/>
    <property type="match status" value="1"/>
</dbReference>
<keyword evidence="2" id="KW-1015">Disulfide bond</keyword>
<dbReference type="SUPFAM" id="SSF56436">
    <property type="entry name" value="C-type lectin-like"/>
    <property type="match status" value="3"/>
</dbReference>
<dbReference type="PANTHER" id="PTHR45710">
    <property type="entry name" value="C-TYPE LECTIN DOMAIN-CONTAINING PROTEIN 180"/>
    <property type="match status" value="1"/>
</dbReference>
<feature type="domain" description="C-type lectin" evidence="4">
    <location>
        <begin position="230"/>
        <end position="354"/>
    </location>
</feature>
<evidence type="ECO:0000313" key="6">
    <source>
        <dbReference type="Proteomes" id="UP000694920"/>
    </source>
</evidence>
<dbReference type="InterPro" id="IPR016187">
    <property type="entry name" value="CTDL_fold"/>
</dbReference>
<name>A0AAJ7BJ40_CEPCN</name>
<feature type="domain" description="Sushi" evidence="5">
    <location>
        <begin position="505"/>
        <end position="567"/>
    </location>
</feature>
<feature type="domain" description="C-type lectin" evidence="4">
    <location>
        <begin position="82"/>
        <end position="212"/>
    </location>
</feature>
<keyword evidence="1" id="KW-0732">Signal</keyword>
<dbReference type="InterPro" id="IPR035976">
    <property type="entry name" value="Sushi/SCR/CCP_sf"/>
</dbReference>
<dbReference type="SMART" id="SM00034">
    <property type="entry name" value="CLECT"/>
    <property type="match status" value="3"/>
</dbReference>
<organism evidence="6 7">
    <name type="scientific">Cephus cinctus</name>
    <name type="common">Wheat stem sawfly</name>
    <dbReference type="NCBI Taxonomy" id="211228"/>
    <lineage>
        <taxon>Eukaryota</taxon>
        <taxon>Metazoa</taxon>
        <taxon>Ecdysozoa</taxon>
        <taxon>Arthropoda</taxon>
        <taxon>Hexapoda</taxon>
        <taxon>Insecta</taxon>
        <taxon>Pterygota</taxon>
        <taxon>Neoptera</taxon>
        <taxon>Endopterygota</taxon>
        <taxon>Hymenoptera</taxon>
        <taxon>Cephoidea</taxon>
        <taxon>Cephidae</taxon>
        <taxon>Cephus</taxon>
    </lineage>
</organism>
<dbReference type="Proteomes" id="UP000694920">
    <property type="component" value="Unplaced"/>
</dbReference>
<gene>
    <name evidence="7" type="primary">LOC107264003</name>
</gene>
<dbReference type="PROSITE" id="PS50041">
    <property type="entry name" value="C_TYPE_LECTIN_2"/>
    <property type="match status" value="3"/>
</dbReference>
<dbReference type="InterPro" id="IPR001304">
    <property type="entry name" value="C-type_lectin-like"/>
</dbReference>
<keyword evidence="3" id="KW-0768">Sushi</keyword>
<dbReference type="GeneID" id="107264003"/>